<reference evidence="1" key="1">
    <citation type="submission" date="2020-08" db="EMBL/GenBank/DDBJ databases">
        <title>Multicomponent nature underlies the extraordinary mechanical properties of spider dragline silk.</title>
        <authorList>
            <person name="Kono N."/>
            <person name="Nakamura H."/>
            <person name="Mori M."/>
            <person name="Yoshida Y."/>
            <person name="Ohtoshi R."/>
            <person name="Malay A.D."/>
            <person name="Moran D.A.P."/>
            <person name="Tomita M."/>
            <person name="Numata K."/>
            <person name="Arakawa K."/>
        </authorList>
    </citation>
    <scope>NUCLEOTIDE SEQUENCE</scope>
</reference>
<keyword evidence="2" id="KW-1185">Reference proteome</keyword>
<evidence type="ECO:0000313" key="1">
    <source>
        <dbReference type="EMBL" id="GFT53595.1"/>
    </source>
</evidence>
<dbReference type="Proteomes" id="UP000887013">
    <property type="component" value="Unassembled WGS sequence"/>
</dbReference>
<protein>
    <submittedName>
        <fullName evidence="1">Uncharacterized protein</fullName>
    </submittedName>
</protein>
<dbReference type="AlphaFoldDB" id="A0A8X6TT82"/>
<dbReference type="EMBL" id="BMAW01112604">
    <property type="protein sequence ID" value="GFT53595.1"/>
    <property type="molecule type" value="Genomic_DNA"/>
</dbReference>
<sequence>MCCEQQSLRSQQTQSGQQMQLQKQTRCDPANDMILTNGPEDDTCTTCSLSTHLIAKQKHNFPTNLINAVLYFYHTLRTFKGDKNMEPEINNFIDQILKKKGIRRREKKRSKL</sequence>
<proteinExistence type="predicted"/>
<accession>A0A8X6TT82</accession>
<comment type="caution">
    <text evidence="1">The sequence shown here is derived from an EMBL/GenBank/DDBJ whole genome shotgun (WGS) entry which is preliminary data.</text>
</comment>
<name>A0A8X6TT82_NEPPI</name>
<evidence type="ECO:0000313" key="2">
    <source>
        <dbReference type="Proteomes" id="UP000887013"/>
    </source>
</evidence>
<organism evidence="1 2">
    <name type="scientific">Nephila pilipes</name>
    <name type="common">Giant wood spider</name>
    <name type="synonym">Nephila maculata</name>
    <dbReference type="NCBI Taxonomy" id="299642"/>
    <lineage>
        <taxon>Eukaryota</taxon>
        <taxon>Metazoa</taxon>
        <taxon>Ecdysozoa</taxon>
        <taxon>Arthropoda</taxon>
        <taxon>Chelicerata</taxon>
        <taxon>Arachnida</taxon>
        <taxon>Araneae</taxon>
        <taxon>Araneomorphae</taxon>
        <taxon>Entelegynae</taxon>
        <taxon>Araneoidea</taxon>
        <taxon>Nephilidae</taxon>
        <taxon>Nephila</taxon>
    </lineage>
</organism>
<gene>
    <name evidence="1" type="ORF">NPIL_204111</name>
</gene>